<reference evidence="2 3" key="1">
    <citation type="journal article" date="2012" name="BMC Genomics">
        <title>Genomic sequence analysis and characterization of Sneathia amnii sp. nov.</title>
        <authorList>
            <consortium name="Vaginal Microbiome Consortium (additional members)"/>
            <person name="Harwich M.D.Jr."/>
            <person name="Serrano M.G."/>
            <person name="Fettweis J.M."/>
            <person name="Alves J.M."/>
            <person name="Reimers M.A."/>
            <person name="Buck G.A."/>
            <person name="Jefferson K.K."/>
        </authorList>
    </citation>
    <scope>NUCLEOTIDE SEQUENCE [LARGE SCALE GENOMIC DNA]</scope>
    <source>
        <strain evidence="2 3">SN35</strain>
    </source>
</reference>
<organism evidence="2 3">
    <name type="scientific">Sneathia vaginalis</name>
    <dbReference type="NCBI Taxonomy" id="187101"/>
    <lineage>
        <taxon>Bacteria</taxon>
        <taxon>Fusobacteriati</taxon>
        <taxon>Fusobacteriota</taxon>
        <taxon>Fusobacteriia</taxon>
        <taxon>Fusobacteriales</taxon>
        <taxon>Leptotrichiaceae</taxon>
        <taxon>Sneathia</taxon>
    </lineage>
</organism>
<dbReference type="PATRIC" id="fig|1069640.6.peg.59"/>
<feature type="chain" id="PRO_5002416543" evidence="1">
    <location>
        <begin position="19"/>
        <end position="557"/>
    </location>
</feature>
<evidence type="ECO:0000313" key="3">
    <source>
        <dbReference type="Proteomes" id="UP000033103"/>
    </source>
</evidence>
<dbReference type="AlphaFoldDB" id="A0A0E3ZAS5"/>
<name>A0A0E3ZAS5_9FUSO</name>
<sequence length="557" mass="60595">MKKALLLTSLVASMVAMAGTTGSVEGYNENEATFVKGAKPTFVAKKTGVKTEVKVEGTGFSFGGDFKAEDLELGKVTKANYLNHSSVWAKYELPELTKGLNVYVKGTVSPKFAEDLDYTSVPEDNKLKEDIKKILGTESDKVKANKVLVKLAKEKGLYDAIATIKDTDEIDAQVTALATAEKAAIEAANQKVKSYDRGSAELEGQVSYKYDVLTFGFNSKTNFPLSNKTYKYGTVDLKPIFDVAEDYGATVKSTHKVFVESEEGKDVFVKGLKDVKASLEIKHNYKKLVTTPGERVDYVKGNVELAYDGVKDLRIDGKADFTVNVNGPKKLGNIKLGDYNLEDLELGGVVSNMPVNFVHTYNAKLTYTGVKGLTLAVAPFVSHSQLKIGNLLVPALGHTYLLDKDLNNAFAALQSLKFDNVMYGASLNAQYKMLNDQLTLTGKALLSGDSLFVCGINVANLGVVSLGANAKYDYKVSDKFTVSPEADAKLDLYIASPVTVPFLTLTPKVSAEYKPTDTLTLKGSVEAPVKFGPTLDGKFGYQQTQLKTSLNLKYEWK</sequence>
<feature type="signal peptide" evidence="1">
    <location>
        <begin position="1"/>
        <end position="18"/>
    </location>
</feature>
<dbReference type="SUPFAM" id="SSF56935">
    <property type="entry name" value="Porins"/>
    <property type="match status" value="1"/>
</dbReference>
<gene>
    <name evidence="2" type="ORF">VC03_00345</name>
</gene>
<evidence type="ECO:0000313" key="2">
    <source>
        <dbReference type="EMBL" id="AKC95047.1"/>
    </source>
</evidence>
<accession>A0A0E3ZAS5</accession>
<proteinExistence type="predicted"/>
<evidence type="ECO:0000256" key="1">
    <source>
        <dbReference type="SAM" id="SignalP"/>
    </source>
</evidence>
<keyword evidence="3" id="KW-1185">Reference proteome</keyword>
<keyword evidence="1" id="KW-0732">Signal</keyword>
<protein>
    <submittedName>
        <fullName evidence="2">Uncharacterized protein</fullName>
    </submittedName>
</protein>
<dbReference type="KEGG" id="sns:VC03_00345"/>
<dbReference type="EMBL" id="CP011280">
    <property type="protein sequence ID" value="AKC95047.1"/>
    <property type="molecule type" value="Genomic_DNA"/>
</dbReference>
<dbReference type="RefSeq" id="WP_046328153.1">
    <property type="nucleotide sequence ID" value="NZ_CP011280.1"/>
</dbReference>
<dbReference type="Proteomes" id="UP000033103">
    <property type="component" value="Chromosome"/>
</dbReference>
<dbReference type="HOGENOM" id="CLU_045980_0_0_0"/>